<evidence type="ECO:0000313" key="1">
    <source>
        <dbReference type="EMBL" id="SVP94550.1"/>
    </source>
</evidence>
<accession>A0A3B0NJ99</accession>
<dbReference type="EMBL" id="UIVS01000004">
    <property type="protein sequence ID" value="SVP95346.1"/>
    <property type="molecule type" value="Genomic_DNA"/>
</dbReference>
<reference evidence="2" key="1">
    <citation type="submission" date="2018-07" db="EMBL/GenBank/DDBJ databases">
        <authorList>
            <person name="Quirk P.G."/>
            <person name="Krulwich T.A."/>
        </authorList>
    </citation>
    <scope>NUCLEOTIDE SEQUENCE</scope>
    <source>
        <strain evidence="2">Anand</strain>
    </source>
</reference>
<gene>
    <name evidence="1" type="ORF">TAT_000350700</name>
    <name evidence="2" type="ORF">TAV_000350600</name>
</gene>
<sequence length="509" mass="59857">MIRIPNASPIALFTNFETNCTCYFHPNVLIYTLRNRIAYLARNHKIFNFSSFNQNYQHLSNKNYTHNNFNNINTNFNKINTNLNDNHSSFNETNGCVDSDGINLSENLKNEVYQILYSLLSCIDYIKPQSTCTILLSLIKLRFFDEELIKIFIENFKFDEANPKTISLFFLSCSKLYINKNILKNIINFILNTINTNTNTNTNTNLQYTNVDSVYPNPNPPPNLEYTKKDIICILGSLNRLINKNQLKLKSILNVYSKLLEKLSNYLKDCNIIELTEVLESLHTMNSNEYYTNVINQIMNNSSLITFNNIYKIFKIINTKSRLKLNKHSLNNQLLIHYLDKLNINELIKIINDFNIYTTDDFVIQFSNQLLNTLYVNSTKTMNTVNQGNLDTVNLDNLNKNLKNLNTTNTLNTLNQDNLNKNRKNWENVNILEIIKYYNRRYETSISREYYLINKIIKGIKPEYDIKKVNEISNLCGYIYEILQGDNYNIKRCIINKYIIKYNYQSFFQ</sequence>
<protein>
    <submittedName>
        <fullName evidence="2">Uncharacterized protein</fullName>
    </submittedName>
</protein>
<evidence type="ECO:0000313" key="2">
    <source>
        <dbReference type="EMBL" id="SVP95346.1"/>
    </source>
</evidence>
<dbReference type="VEuPathDB" id="PiroplasmaDB:TA09130"/>
<name>A0A3B0NJ99_THEAN</name>
<dbReference type="AlphaFoldDB" id="A0A3B0NJ99"/>
<organism evidence="2">
    <name type="scientific">Theileria annulata</name>
    <dbReference type="NCBI Taxonomy" id="5874"/>
    <lineage>
        <taxon>Eukaryota</taxon>
        <taxon>Sar</taxon>
        <taxon>Alveolata</taxon>
        <taxon>Apicomplexa</taxon>
        <taxon>Aconoidasida</taxon>
        <taxon>Piroplasmida</taxon>
        <taxon>Theileriidae</taxon>
        <taxon>Theileria</taxon>
    </lineage>
</organism>
<dbReference type="EMBL" id="UIVT01000004">
    <property type="protein sequence ID" value="SVP94550.1"/>
    <property type="molecule type" value="Genomic_DNA"/>
</dbReference>
<proteinExistence type="predicted"/>